<dbReference type="GO" id="GO:0008800">
    <property type="term" value="F:beta-lactamase activity"/>
    <property type="evidence" value="ECO:0007669"/>
    <property type="project" value="InterPro"/>
</dbReference>
<dbReference type="GO" id="GO:0030655">
    <property type="term" value="P:beta-lactam antibiotic catabolic process"/>
    <property type="evidence" value="ECO:0007669"/>
    <property type="project" value="InterPro"/>
</dbReference>
<dbReference type="OrthoDB" id="9775096at2"/>
<dbReference type="Gene3D" id="3.40.710.10">
    <property type="entry name" value="DD-peptidase/beta-lactamase superfamily"/>
    <property type="match status" value="1"/>
</dbReference>
<sequence length="393" mass="44332">MKKKLFVLLSLFCILIVVSFLTIKKVKSVAGPVPEKVEKRKEISASKEVLAEKKETTPEKKTVFDEAQVVTKEVHPKVTLTGTELSEDALPIGTVVKVKPVQGQDQWVEIISDPKKGFIEKDILEPREIHIEQREEKRKPTLTQEAFKENLDKDLQEFVKEKGGDISIYAEAVDQSFSYSYNGDKINRTASSIKLPFITYLMTLIDEKKIDLNTQLTYTANFKLDGTGIIQFEPVGGQYSVGKLAELVIRYSDNIAYVMLLNYVGEQEFINYLGRLDSASPNNRAFSSPRILTKAMNYVYTHQDKSKNINTLYNWLQQSIFDDGVAVGLPGVDVAHKTGWMPMYAVSNDIALVKDTKKPYFVTIMTGGYDESYSEKSIGDIAKIVDNQVLQLK</sequence>
<comment type="caution">
    <text evidence="2">The sequence shown here is derived from an EMBL/GenBank/DDBJ whole genome shotgun (WGS) entry which is preliminary data.</text>
</comment>
<evidence type="ECO:0000259" key="1">
    <source>
        <dbReference type="Pfam" id="PF13354"/>
    </source>
</evidence>
<dbReference type="RefSeq" id="WP_126793329.1">
    <property type="nucleotide sequence ID" value="NZ_CP060720.1"/>
</dbReference>
<reference evidence="2 3" key="1">
    <citation type="submission" date="2017-05" db="EMBL/GenBank/DDBJ databases">
        <title>Vagococcus spp. assemblies.</title>
        <authorList>
            <person name="Gulvik C.A."/>
        </authorList>
    </citation>
    <scope>NUCLEOTIDE SEQUENCE [LARGE SCALE GENOMIC DNA]</scope>
    <source>
        <strain evidence="2 3">SS1714</strain>
    </source>
</reference>
<dbReference type="Proteomes" id="UP000288028">
    <property type="component" value="Unassembled WGS sequence"/>
</dbReference>
<dbReference type="AlphaFoldDB" id="A0A430B547"/>
<dbReference type="InterPro" id="IPR045155">
    <property type="entry name" value="Beta-lactam_cat"/>
</dbReference>
<evidence type="ECO:0000313" key="3">
    <source>
        <dbReference type="Proteomes" id="UP000288028"/>
    </source>
</evidence>
<organism evidence="2 3">
    <name type="scientific">Vagococcus carniphilus</name>
    <dbReference type="NCBI Taxonomy" id="218144"/>
    <lineage>
        <taxon>Bacteria</taxon>
        <taxon>Bacillati</taxon>
        <taxon>Bacillota</taxon>
        <taxon>Bacilli</taxon>
        <taxon>Lactobacillales</taxon>
        <taxon>Enterococcaceae</taxon>
        <taxon>Vagococcus</taxon>
    </lineage>
</organism>
<gene>
    <name evidence="2" type="ORF">CBF28_06880</name>
</gene>
<dbReference type="InterPro" id="IPR000871">
    <property type="entry name" value="Beta-lactam_class-A"/>
</dbReference>
<keyword evidence="3" id="KW-1185">Reference proteome</keyword>
<evidence type="ECO:0000313" key="2">
    <source>
        <dbReference type="EMBL" id="RSU15445.1"/>
    </source>
</evidence>
<name>A0A430B547_9ENTE</name>
<dbReference type="EMBL" id="NGKB01000005">
    <property type="protein sequence ID" value="RSU15445.1"/>
    <property type="molecule type" value="Genomic_DNA"/>
</dbReference>
<accession>A0A430B547</accession>
<protein>
    <recommendedName>
        <fullName evidence="1">Beta-lactamase class A catalytic domain-containing protein</fullName>
    </recommendedName>
</protein>
<dbReference type="InterPro" id="IPR012338">
    <property type="entry name" value="Beta-lactam/transpept-like"/>
</dbReference>
<dbReference type="GeneID" id="95580776"/>
<proteinExistence type="predicted"/>
<dbReference type="PANTHER" id="PTHR35333">
    <property type="entry name" value="BETA-LACTAMASE"/>
    <property type="match status" value="1"/>
</dbReference>
<dbReference type="PANTHER" id="PTHR35333:SF3">
    <property type="entry name" value="BETA-LACTAMASE-TYPE TRANSPEPTIDASE FOLD CONTAINING PROTEIN"/>
    <property type="match status" value="1"/>
</dbReference>
<dbReference type="Pfam" id="PF13354">
    <property type="entry name" value="Beta-lactamase2"/>
    <property type="match status" value="1"/>
</dbReference>
<dbReference type="SUPFAM" id="SSF56601">
    <property type="entry name" value="beta-lactamase/transpeptidase-like"/>
    <property type="match status" value="1"/>
</dbReference>
<feature type="domain" description="Beta-lactamase class A catalytic" evidence="1">
    <location>
        <begin position="167"/>
        <end position="366"/>
    </location>
</feature>
<dbReference type="GO" id="GO:0046677">
    <property type="term" value="P:response to antibiotic"/>
    <property type="evidence" value="ECO:0007669"/>
    <property type="project" value="InterPro"/>
</dbReference>